<evidence type="ECO:0000256" key="1">
    <source>
        <dbReference type="ARBA" id="ARBA00022598"/>
    </source>
</evidence>
<dbReference type="PROSITE" id="PS51733">
    <property type="entry name" value="BPL_LPL_CATALYTIC"/>
    <property type="match status" value="1"/>
</dbReference>
<dbReference type="Pfam" id="PF03099">
    <property type="entry name" value="BPL_LplA_LipB"/>
    <property type="match status" value="1"/>
</dbReference>
<dbReference type="GO" id="GO:0005737">
    <property type="term" value="C:cytoplasm"/>
    <property type="evidence" value="ECO:0007669"/>
    <property type="project" value="TreeGrafter"/>
</dbReference>
<dbReference type="Proteomes" id="UP000885750">
    <property type="component" value="Unassembled WGS sequence"/>
</dbReference>
<name>A0A7V2T524_LEUMU</name>
<dbReference type="Gene3D" id="3.30.930.10">
    <property type="entry name" value="Bira Bifunctional Protein, Domain 2"/>
    <property type="match status" value="1"/>
</dbReference>
<keyword evidence="2" id="KW-0092">Biotin</keyword>
<dbReference type="Gene3D" id="2.30.30.100">
    <property type="match status" value="1"/>
</dbReference>
<dbReference type="AlphaFoldDB" id="A0A7V2T524"/>
<dbReference type="Pfam" id="PF02237">
    <property type="entry name" value="BPL_C"/>
    <property type="match status" value="1"/>
</dbReference>
<dbReference type="CDD" id="cd16442">
    <property type="entry name" value="BPL"/>
    <property type="match status" value="1"/>
</dbReference>
<dbReference type="InterPro" id="IPR004143">
    <property type="entry name" value="BPL_LPL_catalytic"/>
</dbReference>
<dbReference type="InterPro" id="IPR003142">
    <property type="entry name" value="BPL_C"/>
</dbReference>
<comment type="catalytic activity">
    <reaction evidence="4">
        <text>biotin + L-lysyl-[protein] + ATP = N(6)-biotinyl-L-lysyl-[protein] + AMP + diphosphate + H(+)</text>
        <dbReference type="Rhea" id="RHEA:11756"/>
        <dbReference type="Rhea" id="RHEA-COMP:9752"/>
        <dbReference type="Rhea" id="RHEA-COMP:10505"/>
        <dbReference type="ChEBI" id="CHEBI:15378"/>
        <dbReference type="ChEBI" id="CHEBI:29969"/>
        <dbReference type="ChEBI" id="CHEBI:30616"/>
        <dbReference type="ChEBI" id="CHEBI:33019"/>
        <dbReference type="ChEBI" id="CHEBI:57586"/>
        <dbReference type="ChEBI" id="CHEBI:83144"/>
        <dbReference type="ChEBI" id="CHEBI:456215"/>
        <dbReference type="EC" id="6.3.4.15"/>
    </reaction>
</comment>
<dbReference type="SUPFAM" id="SSF55681">
    <property type="entry name" value="Class II aaRS and biotin synthetases"/>
    <property type="match status" value="1"/>
</dbReference>
<dbReference type="PANTHER" id="PTHR12835">
    <property type="entry name" value="BIOTIN PROTEIN LIGASE"/>
    <property type="match status" value="1"/>
</dbReference>
<accession>A0A7V2T524</accession>
<dbReference type="PANTHER" id="PTHR12835:SF5">
    <property type="entry name" value="BIOTIN--PROTEIN LIGASE"/>
    <property type="match status" value="1"/>
</dbReference>
<dbReference type="InterPro" id="IPR004408">
    <property type="entry name" value="Biotin_CoA_COase_ligase"/>
</dbReference>
<evidence type="ECO:0000313" key="6">
    <source>
        <dbReference type="EMBL" id="HFC93508.1"/>
    </source>
</evidence>
<evidence type="ECO:0000256" key="3">
    <source>
        <dbReference type="ARBA" id="ARBA00024227"/>
    </source>
</evidence>
<dbReference type="InterPro" id="IPR045864">
    <property type="entry name" value="aa-tRNA-synth_II/BPL/LPL"/>
</dbReference>
<evidence type="ECO:0000256" key="4">
    <source>
        <dbReference type="ARBA" id="ARBA00047846"/>
    </source>
</evidence>
<reference evidence="6" key="1">
    <citation type="journal article" date="2020" name="mSystems">
        <title>Genome- and Community-Level Interaction Insights into Carbon Utilization and Element Cycling Functions of Hydrothermarchaeota in Hydrothermal Sediment.</title>
        <authorList>
            <person name="Zhou Z."/>
            <person name="Liu Y."/>
            <person name="Xu W."/>
            <person name="Pan J."/>
            <person name="Luo Z.H."/>
            <person name="Li M."/>
        </authorList>
    </citation>
    <scope>NUCLEOTIDE SEQUENCE [LARGE SCALE GENOMIC DNA]</scope>
    <source>
        <strain evidence="6">HyVt-493</strain>
    </source>
</reference>
<sequence length="264" mass="29637">MNLNKEKINQYFTPHFQDNKNTPHTIHLFNSLDSTNTWLKQNGACGDICLAEQQTAGKGRRGNQWLSPKAENIYLSLNWCFATMPAHLSLLSLVVGLSIVKALQQIGLSEHGVKWPNDIYWQGLKMGGILIESVTSAKQTTGLSVVIGIGLNINMPESLGEKIDQPWVSLSKILGKQIDRNQLLALLLEQLIVDLQDFEPFDVTQFEKQWQQWDVLQGQSVRVLRQHEELAGTVQGLDAQGRIGICLESGELQYFSSAEIRLKK</sequence>
<dbReference type="EMBL" id="DRMS01000454">
    <property type="protein sequence ID" value="HFC93508.1"/>
    <property type="molecule type" value="Genomic_DNA"/>
</dbReference>
<evidence type="ECO:0000256" key="2">
    <source>
        <dbReference type="ARBA" id="ARBA00023267"/>
    </source>
</evidence>
<evidence type="ECO:0000259" key="5">
    <source>
        <dbReference type="PROSITE" id="PS51733"/>
    </source>
</evidence>
<protein>
    <recommendedName>
        <fullName evidence="3">biotin--[biotin carboxyl-carrier protein] ligase</fullName>
        <ecNumber evidence="3">6.3.4.15</ecNumber>
    </recommendedName>
</protein>
<gene>
    <name evidence="6" type="ORF">ENJ51_11925</name>
</gene>
<feature type="domain" description="BPL/LPL catalytic" evidence="5">
    <location>
        <begin position="20"/>
        <end position="199"/>
    </location>
</feature>
<organism evidence="6">
    <name type="scientific">Leucothrix mucor</name>
    <dbReference type="NCBI Taxonomy" id="45248"/>
    <lineage>
        <taxon>Bacteria</taxon>
        <taxon>Pseudomonadati</taxon>
        <taxon>Pseudomonadota</taxon>
        <taxon>Gammaproteobacteria</taxon>
        <taxon>Thiotrichales</taxon>
        <taxon>Thiotrichaceae</taxon>
        <taxon>Leucothrix</taxon>
    </lineage>
</organism>
<comment type="caution">
    <text evidence="6">The sequence shown here is derived from an EMBL/GenBank/DDBJ whole genome shotgun (WGS) entry which is preliminary data.</text>
</comment>
<dbReference type="GO" id="GO:0004077">
    <property type="term" value="F:biotin--[biotin carboxyl-carrier protein] ligase activity"/>
    <property type="evidence" value="ECO:0007669"/>
    <property type="project" value="UniProtKB-EC"/>
</dbReference>
<proteinExistence type="predicted"/>
<dbReference type="EC" id="6.3.4.15" evidence="3"/>
<keyword evidence="1 6" id="KW-0436">Ligase</keyword>
<dbReference type="NCBIfam" id="TIGR00121">
    <property type="entry name" value="birA_ligase"/>
    <property type="match status" value="1"/>
</dbReference>